<gene>
    <name evidence="2" type="ORF">T9A_00134</name>
</gene>
<accession>A0ABR4WGS7</accession>
<feature type="region of interest" description="Disordered" evidence="1">
    <location>
        <begin position="128"/>
        <end position="147"/>
    </location>
</feature>
<organism evidence="2 3">
    <name type="scientific">Alcanivorax jadensis T9</name>
    <dbReference type="NCBI Taxonomy" id="1177181"/>
    <lineage>
        <taxon>Bacteria</taxon>
        <taxon>Pseudomonadati</taxon>
        <taxon>Pseudomonadota</taxon>
        <taxon>Gammaproteobacteria</taxon>
        <taxon>Oceanospirillales</taxon>
        <taxon>Alcanivoracaceae</taxon>
        <taxon>Alcanivorax</taxon>
    </lineage>
</organism>
<evidence type="ECO:0000313" key="2">
    <source>
        <dbReference type="EMBL" id="KGD62814.1"/>
    </source>
</evidence>
<dbReference type="Proteomes" id="UP000029443">
    <property type="component" value="Unassembled WGS sequence"/>
</dbReference>
<dbReference type="RefSeq" id="WP_035244253.1">
    <property type="nucleotide sequence ID" value="NZ_ARXU01000001.1"/>
</dbReference>
<evidence type="ECO:0000256" key="1">
    <source>
        <dbReference type="SAM" id="MobiDB-lite"/>
    </source>
</evidence>
<dbReference type="EMBL" id="ARXU01000001">
    <property type="protein sequence ID" value="KGD62814.1"/>
    <property type="molecule type" value="Genomic_DNA"/>
</dbReference>
<evidence type="ECO:0000313" key="3">
    <source>
        <dbReference type="Proteomes" id="UP000029443"/>
    </source>
</evidence>
<sequence>MNESKSNDSDIKHITQYAEEHGFKVLIDDYRTRSGKDLKWLMENACIYPECKRPPWLLKTIGAGSDFDALILRSIHDAALLVWITKNEIVDNKIPPEFTYASDYLAQALNSLRAGTYLKSLPDIERGEKQIESSSRGGDAAAERHRKKWPEYQSHIDNLYAENPRLSYADLQRKAAIKFEVSEKTIKRHTTNPRTGK</sequence>
<proteinExistence type="predicted"/>
<comment type="caution">
    <text evidence="2">The sequence shown here is derived from an EMBL/GenBank/DDBJ whole genome shotgun (WGS) entry which is preliminary data.</text>
</comment>
<protein>
    <submittedName>
        <fullName evidence="2">Uncharacterized protein</fullName>
    </submittedName>
</protein>
<reference evidence="2 3" key="1">
    <citation type="submission" date="2012-09" db="EMBL/GenBank/DDBJ databases">
        <title>Genome Sequence of alkane-degrading Bacterium Alcanivorax jadensis T9.</title>
        <authorList>
            <person name="Lai Q."/>
            <person name="Shao Z."/>
        </authorList>
    </citation>
    <scope>NUCLEOTIDE SEQUENCE [LARGE SCALE GENOMIC DNA]</scope>
    <source>
        <strain evidence="2 3">T9</strain>
    </source>
</reference>
<name>A0ABR4WGS7_9GAMM</name>
<keyword evidence="3" id="KW-1185">Reference proteome</keyword>